<sequence>MQYNSAHWYGEAMRGIYTQPFMLQATDLKEIQHVRLEVAVMWLSQQASTRGSLFKSAESLQFRNENGYPIKAQSNCSYRHLVTFAQGCTLASSTTGNGFTWTASELRMNQMQVIGTHNSYHREVSLAEAPYHALLLSNPQDYYYSHADLAHQAEYQGLRNFKIDIWADPDGAKFGLPLIRRMAHLDMPDDPGMNKSGTKVLHVPDADVGASCYTLVSCLTQLRNWSKAHPDHVPIPVMIEYKQPTGDLSELGGAKAEWWNNTGLLDSLDEEFRSVFSPEELVTTDDVRCGNLTLEQSVLTRGWPDLDSARGRFMFLMDNADTGVLGEARNASTWQSGRPNAEGRVVFPQSNPGQPDCAFRKMNTPTGECLPAIQDAVSKGYWVRTRSDEPISTVTSNDTWSRREAAFASGAHIVSTDFPVYGMSARWGVDYVVRFNESYQQPARCNPVTAPESCDGNLDTSMLY</sequence>
<dbReference type="PROSITE" id="PS50007">
    <property type="entry name" value="PIPLC_X_DOMAIN"/>
    <property type="match status" value="1"/>
</dbReference>
<evidence type="ECO:0000256" key="1">
    <source>
        <dbReference type="SAM" id="MobiDB-lite"/>
    </source>
</evidence>
<name>A0AAI8VMA6_9PEZI</name>
<dbReference type="Pfam" id="PF16670">
    <property type="entry name" value="PI-PLC-C1"/>
    <property type="match status" value="1"/>
</dbReference>
<keyword evidence="3" id="KW-1185">Reference proteome</keyword>
<dbReference type="InterPro" id="IPR017946">
    <property type="entry name" value="PLC-like_Pdiesterase_TIM-brl"/>
</dbReference>
<dbReference type="InterPro" id="IPR032075">
    <property type="entry name" value="PI-PLC-C1"/>
</dbReference>
<gene>
    <name evidence="2" type="ORF">KHLLAP_LOCUS7650</name>
</gene>
<accession>A0AAI8VMA6</accession>
<dbReference type="Gene3D" id="3.20.20.190">
    <property type="entry name" value="Phosphatidylinositol (PI) phosphodiesterase"/>
    <property type="match status" value="1"/>
</dbReference>
<evidence type="ECO:0000313" key="2">
    <source>
        <dbReference type="EMBL" id="CAJ2507182.1"/>
    </source>
</evidence>
<dbReference type="GO" id="GO:0006629">
    <property type="term" value="P:lipid metabolic process"/>
    <property type="evidence" value="ECO:0007669"/>
    <property type="project" value="InterPro"/>
</dbReference>
<reference evidence="2" key="1">
    <citation type="submission" date="2023-10" db="EMBL/GenBank/DDBJ databases">
        <authorList>
            <person name="Hackl T."/>
        </authorList>
    </citation>
    <scope>NUCLEOTIDE SEQUENCE</scope>
</reference>
<dbReference type="AlphaFoldDB" id="A0AAI8VMA6"/>
<dbReference type="EMBL" id="CAUWAG010000010">
    <property type="protein sequence ID" value="CAJ2507182.1"/>
    <property type="molecule type" value="Genomic_DNA"/>
</dbReference>
<comment type="caution">
    <text evidence="2">The sequence shown here is derived from an EMBL/GenBank/DDBJ whole genome shotgun (WGS) entry which is preliminary data.</text>
</comment>
<dbReference type="GO" id="GO:0008081">
    <property type="term" value="F:phosphoric diester hydrolase activity"/>
    <property type="evidence" value="ECO:0007669"/>
    <property type="project" value="InterPro"/>
</dbReference>
<dbReference type="CDD" id="cd08589">
    <property type="entry name" value="PI-PLCc_SaPLC1_like"/>
    <property type="match status" value="1"/>
</dbReference>
<dbReference type="Proteomes" id="UP001295740">
    <property type="component" value="Unassembled WGS sequence"/>
</dbReference>
<dbReference type="SUPFAM" id="SSF51695">
    <property type="entry name" value="PLC-like phosphodiesterases"/>
    <property type="match status" value="1"/>
</dbReference>
<proteinExistence type="predicted"/>
<organism evidence="2 3">
    <name type="scientific">Anthostomella pinea</name>
    <dbReference type="NCBI Taxonomy" id="933095"/>
    <lineage>
        <taxon>Eukaryota</taxon>
        <taxon>Fungi</taxon>
        <taxon>Dikarya</taxon>
        <taxon>Ascomycota</taxon>
        <taxon>Pezizomycotina</taxon>
        <taxon>Sordariomycetes</taxon>
        <taxon>Xylariomycetidae</taxon>
        <taxon>Xylariales</taxon>
        <taxon>Xylariaceae</taxon>
        <taxon>Anthostomella</taxon>
    </lineage>
</organism>
<evidence type="ECO:0000313" key="3">
    <source>
        <dbReference type="Proteomes" id="UP001295740"/>
    </source>
</evidence>
<protein>
    <submittedName>
        <fullName evidence="2">Uu.00g083680.m01.CDS01</fullName>
    </submittedName>
</protein>
<feature type="region of interest" description="Disordered" evidence="1">
    <location>
        <begin position="333"/>
        <end position="352"/>
    </location>
</feature>